<evidence type="ECO:0000259" key="5">
    <source>
        <dbReference type="PROSITE" id="PS00624"/>
    </source>
</evidence>
<accession>A0AAX6MTZ3</accession>
<comment type="similarity">
    <text evidence="1">Belongs to the GMC oxidoreductase family.</text>
</comment>
<dbReference type="PANTHER" id="PTHR11552:SF138">
    <property type="entry name" value="DEHYDROGENASE PKFF-RELATED"/>
    <property type="match status" value="1"/>
</dbReference>
<keyword evidence="7" id="KW-1185">Reference proteome</keyword>
<dbReference type="GO" id="GO:0044550">
    <property type="term" value="P:secondary metabolite biosynthetic process"/>
    <property type="evidence" value="ECO:0007669"/>
    <property type="project" value="TreeGrafter"/>
</dbReference>
<dbReference type="SUPFAM" id="SSF51905">
    <property type="entry name" value="FAD/NAD(P)-binding domain"/>
    <property type="match status" value="1"/>
</dbReference>
<dbReference type="Gene3D" id="3.30.560.10">
    <property type="entry name" value="Glucose Oxidase, domain 3"/>
    <property type="match status" value="1"/>
</dbReference>
<evidence type="ECO:0000313" key="6">
    <source>
        <dbReference type="EMBL" id="KAK6955867.1"/>
    </source>
</evidence>
<dbReference type="InterPro" id="IPR012132">
    <property type="entry name" value="GMC_OxRdtase"/>
</dbReference>
<dbReference type="PROSITE" id="PS00624">
    <property type="entry name" value="GMC_OXRED_2"/>
    <property type="match status" value="1"/>
</dbReference>
<evidence type="ECO:0000256" key="3">
    <source>
        <dbReference type="PIRSR" id="PIRSR000137-1"/>
    </source>
</evidence>
<dbReference type="Proteomes" id="UP001369815">
    <property type="component" value="Unassembled WGS sequence"/>
</dbReference>
<dbReference type="InterPro" id="IPR000172">
    <property type="entry name" value="GMC_OxRdtase_N"/>
</dbReference>
<dbReference type="PANTHER" id="PTHR11552">
    <property type="entry name" value="GLUCOSE-METHANOL-CHOLINE GMC OXIDOREDUCTASE"/>
    <property type="match status" value="1"/>
</dbReference>
<dbReference type="AlphaFoldDB" id="A0AAX6MTZ3"/>
<gene>
    <name evidence="6" type="ORF">Daesc_003512</name>
</gene>
<sequence length="626" mass="67726">MRTFQLSALAAAVLSGLSARAAPTSQPGDSSITGILGASFGIPGRDYDFDYVVVGGGQAGLAVAARLAEDKSLTIGVIEAGGFYELTNGNLSEIPSDAGWFVGKDTNDWQPAIDWGFITEPQQALNGVTAHYPRGRTLGGCSARNFMAYHLATKGSYDQLAKEAGSPAYSFDKFFPYFTKSQKFTPPVGGTYDRFANSTPQYDPTKLGTKGPLSVLYPKYAQPFSTWARKGLEAIGIKPQRGFESGKLSGGYSYALASIRREENTRESSETAFLRPHLGRHNPNLITFISTLAKRVVFDGKKRATGVVVDTLGLQYTIRARKEVIISAGAFQSPQLLMVSGIGPKDTLEKHDIEVLQDSPGVGQNMRDHVLIGTSYRVNVRTAAAFGDPEQAALFEKQYGEGNGPMTSNGVDLLGWERLPRNLLSNATASVLDSSFASDWPEVEYLPDGAFFGNVSNLQLVTPNDGFQYATVIAGLVATLSRGNVTIRSNDTADLPIINPNWLSHPADKEVAIAAFKRTREVWTAPAMRPVLIGEEYYPGKNVTTDEEIWRYIQENFSTIFHAACTCKMGPASDKMAVLDANARVRGVTGLRVVDASSLPILPPGHPMSTIYALAEKIVDDIRHGN</sequence>
<feature type="domain" description="Glucose-methanol-choline oxidoreductase N-terminal" evidence="5">
    <location>
        <begin position="329"/>
        <end position="343"/>
    </location>
</feature>
<dbReference type="Gene3D" id="3.50.50.60">
    <property type="entry name" value="FAD/NAD(P)-binding domain"/>
    <property type="match status" value="1"/>
</dbReference>
<protein>
    <recommendedName>
        <fullName evidence="5">Glucose-methanol-choline oxidoreductase N-terminal domain-containing protein</fullName>
    </recommendedName>
</protein>
<feature type="chain" id="PRO_5043904225" description="Glucose-methanol-choline oxidoreductase N-terminal domain-containing protein" evidence="4">
    <location>
        <begin position="22"/>
        <end position="626"/>
    </location>
</feature>
<dbReference type="PIRSF" id="PIRSF000137">
    <property type="entry name" value="Alcohol_oxidase"/>
    <property type="match status" value="1"/>
</dbReference>
<comment type="caution">
    <text evidence="6">The sequence shown here is derived from an EMBL/GenBank/DDBJ whole genome shotgun (WGS) entry which is preliminary data.</text>
</comment>
<feature type="active site" description="Proton donor" evidence="3">
    <location>
        <position position="562"/>
    </location>
</feature>
<reference evidence="6 7" key="1">
    <citation type="journal article" date="2024" name="Front Chem Biol">
        <title>Unveiling the potential of Daldinia eschscholtzii MFLUCC 19-0629 through bioactivity and bioinformatics studies for enhanced sustainable agriculture production.</title>
        <authorList>
            <person name="Brooks S."/>
            <person name="Weaver J.A."/>
            <person name="Klomchit A."/>
            <person name="Alharthi S.A."/>
            <person name="Onlamun T."/>
            <person name="Nurani R."/>
            <person name="Vong T.K."/>
            <person name="Alberti F."/>
            <person name="Greco C."/>
        </authorList>
    </citation>
    <scope>NUCLEOTIDE SEQUENCE [LARGE SCALE GENOMIC DNA]</scope>
    <source>
        <strain evidence="6">MFLUCC 19-0629</strain>
    </source>
</reference>
<dbReference type="InterPro" id="IPR036188">
    <property type="entry name" value="FAD/NAD-bd_sf"/>
</dbReference>
<evidence type="ECO:0000256" key="2">
    <source>
        <dbReference type="ARBA" id="ARBA00023180"/>
    </source>
</evidence>
<feature type="active site" description="Proton acceptor" evidence="3">
    <location>
        <position position="606"/>
    </location>
</feature>
<keyword evidence="4" id="KW-0732">Signal</keyword>
<keyword evidence="2" id="KW-0325">Glycoprotein</keyword>
<evidence type="ECO:0000313" key="7">
    <source>
        <dbReference type="Proteomes" id="UP001369815"/>
    </source>
</evidence>
<evidence type="ECO:0000256" key="1">
    <source>
        <dbReference type="ARBA" id="ARBA00010790"/>
    </source>
</evidence>
<dbReference type="Pfam" id="PF00732">
    <property type="entry name" value="GMC_oxred_N"/>
    <property type="match status" value="1"/>
</dbReference>
<organism evidence="6 7">
    <name type="scientific">Daldinia eschscholtzii</name>
    <dbReference type="NCBI Taxonomy" id="292717"/>
    <lineage>
        <taxon>Eukaryota</taxon>
        <taxon>Fungi</taxon>
        <taxon>Dikarya</taxon>
        <taxon>Ascomycota</taxon>
        <taxon>Pezizomycotina</taxon>
        <taxon>Sordariomycetes</taxon>
        <taxon>Xylariomycetidae</taxon>
        <taxon>Xylariales</taxon>
        <taxon>Hypoxylaceae</taxon>
        <taxon>Daldinia</taxon>
    </lineage>
</organism>
<dbReference type="Pfam" id="PF05199">
    <property type="entry name" value="GMC_oxred_C"/>
    <property type="match status" value="1"/>
</dbReference>
<proteinExistence type="inferred from homology"/>
<dbReference type="SUPFAM" id="SSF54373">
    <property type="entry name" value="FAD-linked reductases, C-terminal domain"/>
    <property type="match status" value="1"/>
</dbReference>
<evidence type="ECO:0000256" key="4">
    <source>
        <dbReference type="SAM" id="SignalP"/>
    </source>
</evidence>
<dbReference type="InterPro" id="IPR007867">
    <property type="entry name" value="GMC_OxRtase_C"/>
</dbReference>
<feature type="signal peptide" evidence="4">
    <location>
        <begin position="1"/>
        <end position="21"/>
    </location>
</feature>
<dbReference type="EMBL" id="JBANMG010000003">
    <property type="protein sequence ID" value="KAK6955867.1"/>
    <property type="molecule type" value="Genomic_DNA"/>
</dbReference>
<name>A0AAX6MTZ3_9PEZI</name>
<dbReference type="GO" id="GO:0050660">
    <property type="term" value="F:flavin adenine dinucleotide binding"/>
    <property type="evidence" value="ECO:0007669"/>
    <property type="project" value="InterPro"/>
</dbReference>
<dbReference type="GO" id="GO:0016614">
    <property type="term" value="F:oxidoreductase activity, acting on CH-OH group of donors"/>
    <property type="evidence" value="ECO:0007669"/>
    <property type="project" value="InterPro"/>
</dbReference>